<evidence type="ECO:0000256" key="1">
    <source>
        <dbReference type="ARBA" id="ARBA00001231"/>
    </source>
</evidence>
<evidence type="ECO:0000256" key="2">
    <source>
        <dbReference type="ARBA" id="ARBA00022490"/>
    </source>
</evidence>
<evidence type="ECO:0000313" key="12">
    <source>
        <dbReference type="EMBL" id="MET1488828.1"/>
    </source>
</evidence>
<feature type="binding site" evidence="10">
    <location>
        <position position="79"/>
    </location>
    <ligand>
        <name>substrate</name>
    </ligand>
</feature>
<accession>A0ABV2CLT9</accession>
<evidence type="ECO:0000256" key="4">
    <source>
        <dbReference type="ARBA" id="ARBA00022801"/>
    </source>
</evidence>
<dbReference type="PROSITE" id="PS00775">
    <property type="entry name" value="GLYCOSYL_HYDROL_F3"/>
    <property type="match status" value="1"/>
</dbReference>
<keyword evidence="3 10" id="KW-0132">Cell division</keyword>
<evidence type="ECO:0000256" key="9">
    <source>
        <dbReference type="ARBA" id="ARBA00023316"/>
    </source>
</evidence>
<proteinExistence type="inferred from homology"/>
<comment type="pathway">
    <text evidence="10">Cell wall biogenesis; peptidoglycan recycling.</text>
</comment>
<comment type="caution">
    <text evidence="12">The sequence shown here is derived from an EMBL/GenBank/DDBJ whole genome shotgun (WGS) entry which is preliminary data.</text>
</comment>
<keyword evidence="9 10" id="KW-0961">Cell wall biogenesis/degradation</keyword>
<feature type="binding site" evidence="10">
    <location>
        <begin position="175"/>
        <end position="176"/>
    </location>
    <ligand>
        <name>substrate</name>
    </ligand>
</feature>
<evidence type="ECO:0000256" key="8">
    <source>
        <dbReference type="ARBA" id="ARBA00023306"/>
    </source>
</evidence>
<reference evidence="12 13" key="1">
    <citation type="submission" date="2024-07" db="EMBL/GenBank/DDBJ databases">
        <title>Uliginosibacterium paludis KCTC:42655.</title>
        <authorList>
            <person name="Kim M.K."/>
        </authorList>
    </citation>
    <scope>NUCLEOTIDE SEQUENCE [LARGE SCALE GENOMIC DNA]</scope>
    <source>
        <strain evidence="12 13">KCTC 42655</strain>
    </source>
</reference>
<dbReference type="InterPro" id="IPR019800">
    <property type="entry name" value="Glyco_hydro_3_AS"/>
</dbReference>
<feature type="binding site" evidence="10">
    <location>
        <position position="71"/>
    </location>
    <ligand>
        <name>substrate</name>
    </ligand>
</feature>
<feature type="domain" description="Glycoside hydrolase family 3 N-terminal" evidence="11">
    <location>
        <begin position="23"/>
        <end position="293"/>
    </location>
</feature>
<dbReference type="PANTHER" id="PTHR30480:SF13">
    <property type="entry name" value="BETA-HEXOSAMINIDASE"/>
    <property type="match status" value="1"/>
</dbReference>
<sequence length="346" mass="37261">MNDSVISLPLGPVMCDVAGFVLTDAEREVLRHPLVGGVILFSRNFESPDQLVALCREIHALRSPALIVAVDHEGGRVQRFRQGFTRLPAMRKLGELHAASPRDAILSAQDVGHVLAAELLAHGVDLSFAPVLDLDFGQSRVVGDRAFHRDANVTGMLAHAVASGMREAGMGSVGKHFPGHGYAEADSHVEMPVDDRDFDTIWAEDIAPYRGALCSTLSGVMPAHVVYSRIDPAPAGFSAFWLQDVLRQRVGFKGVIFSDDLTMEGATLAGDIVSRADAAHAAGCDMVLVCNRPELTRDLLARWTPALRPESAARIAALKPSAYPSLEALSIDKRFTEAWASVQALV</sequence>
<dbReference type="EC" id="3.2.1.52" evidence="10"/>
<dbReference type="InterPro" id="IPR017853">
    <property type="entry name" value="GH"/>
</dbReference>
<comment type="similarity">
    <text evidence="10">Belongs to the glycosyl hydrolase 3 family. NagZ subfamily.</text>
</comment>
<dbReference type="RefSeq" id="WP_345923769.1">
    <property type="nucleotide sequence ID" value="NZ_JBDIVF010000001.1"/>
</dbReference>
<keyword evidence="5 10" id="KW-0133">Cell shape</keyword>
<dbReference type="Proteomes" id="UP001548590">
    <property type="component" value="Unassembled WGS sequence"/>
</dbReference>
<feature type="site" description="Important for catalytic activity" evidence="10">
    <location>
        <position position="186"/>
    </location>
</feature>
<dbReference type="NCBIfam" id="NF003740">
    <property type="entry name" value="PRK05337.1"/>
    <property type="match status" value="1"/>
</dbReference>
<comment type="function">
    <text evidence="10">Plays a role in peptidoglycan recycling by cleaving the terminal beta-1,4-linked N-acetylglucosamine (GlcNAc) from peptide-linked peptidoglycan fragments, giving rise to free GlcNAc, anhydro-N-acetylmuramic acid and anhydro-N-acetylmuramic acid-linked peptides.</text>
</comment>
<dbReference type="InterPro" id="IPR036962">
    <property type="entry name" value="Glyco_hydro_3_N_sf"/>
</dbReference>
<dbReference type="InterPro" id="IPR022956">
    <property type="entry name" value="Beta_hexosaminidase_bac"/>
</dbReference>
<dbReference type="PANTHER" id="PTHR30480">
    <property type="entry name" value="BETA-HEXOSAMINIDASE-RELATED"/>
    <property type="match status" value="1"/>
</dbReference>
<dbReference type="EMBL" id="JBEWLZ010000002">
    <property type="protein sequence ID" value="MET1488828.1"/>
    <property type="molecule type" value="Genomic_DNA"/>
</dbReference>
<organism evidence="12 13">
    <name type="scientific">Uliginosibacterium paludis</name>
    <dbReference type="NCBI Taxonomy" id="1615952"/>
    <lineage>
        <taxon>Bacteria</taxon>
        <taxon>Pseudomonadati</taxon>
        <taxon>Pseudomonadota</taxon>
        <taxon>Betaproteobacteria</taxon>
        <taxon>Rhodocyclales</taxon>
        <taxon>Zoogloeaceae</taxon>
        <taxon>Uliginosibacterium</taxon>
    </lineage>
</organism>
<dbReference type="SUPFAM" id="SSF51445">
    <property type="entry name" value="(Trans)glycosidases"/>
    <property type="match status" value="1"/>
</dbReference>
<keyword evidence="6 10" id="KW-0573">Peptidoglycan synthesis</keyword>
<evidence type="ECO:0000259" key="11">
    <source>
        <dbReference type="Pfam" id="PF00933"/>
    </source>
</evidence>
<feature type="active site" description="Proton donor/acceptor" evidence="10">
    <location>
        <position position="188"/>
    </location>
</feature>
<evidence type="ECO:0000256" key="6">
    <source>
        <dbReference type="ARBA" id="ARBA00022984"/>
    </source>
</evidence>
<dbReference type="Pfam" id="PF00933">
    <property type="entry name" value="Glyco_hydro_3"/>
    <property type="match status" value="1"/>
</dbReference>
<dbReference type="InterPro" id="IPR050226">
    <property type="entry name" value="NagZ_Beta-hexosaminidase"/>
</dbReference>
<keyword evidence="2 10" id="KW-0963">Cytoplasm</keyword>
<evidence type="ECO:0000256" key="3">
    <source>
        <dbReference type="ARBA" id="ARBA00022618"/>
    </source>
</evidence>
<comment type="catalytic activity">
    <reaction evidence="1 10">
        <text>Hydrolysis of terminal non-reducing N-acetyl-D-hexosamine residues in N-acetyl-beta-D-hexosaminides.</text>
        <dbReference type="EC" id="3.2.1.52"/>
    </reaction>
</comment>
<keyword evidence="7 10" id="KW-0326">Glycosidase</keyword>
<keyword evidence="13" id="KW-1185">Reference proteome</keyword>
<feature type="active site" description="Nucleophile" evidence="10">
    <location>
        <position position="259"/>
    </location>
</feature>
<keyword evidence="4 10" id="KW-0378">Hydrolase</keyword>
<gene>
    <name evidence="10 12" type="primary">nagZ</name>
    <name evidence="12" type="ORF">ABVT11_03235</name>
</gene>
<evidence type="ECO:0000256" key="10">
    <source>
        <dbReference type="HAMAP-Rule" id="MF_00364"/>
    </source>
</evidence>
<evidence type="ECO:0000313" key="13">
    <source>
        <dbReference type="Proteomes" id="UP001548590"/>
    </source>
</evidence>
<name>A0ABV2CLT9_9RHOO</name>
<dbReference type="HAMAP" id="MF_00364">
    <property type="entry name" value="NagZ"/>
    <property type="match status" value="1"/>
</dbReference>
<comment type="subcellular location">
    <subcellularLocation>
        <location evidence="10">Cytoplasm</location>
    </subcellularLocation>
</comment>
<dbReference type="Gene3D" id="3.20.20.300">
    <property type="entry name" value="Glycoside hydrolase, family 3, N-terminal domain"/>
    <property type="match status" value="1"/>
</dbReference>
<dbReference type="GO" id="GO:0004563">
    <property type="term" value="F:beta-N-acetylhexosaminidase activity"/>
    <property type="evidence" value="ECO:0007669"/>
    <property type="project" value="UniProtKB-EC"/>
</dbReference>
<protein>
    <recommendedName>
        <fullName evidence="10">Beta-hexosaminidase</fullName>
        <ecNumber evidence="10">3.2.1.52</ecNumber>
    </recommendedName>
    <alternativeName>
        <fullName evidence="10">Beta-N-acetylhexosaminidase</fullName>
    </alternativeName>
    <alternativeName>
        <fullName evidence="10">N-acetyl-beta-glucosaminidase</fullName>
    </alternativeName>
</protein>
<keyword evidence="8 10" id="KW-0131">Cell cycle</keyword>
<evidence type="ECO:0000256" key="7">
    <source>
        <dbReference type="ARBA" id="ARBA00023295"/>
    </source>
</evidence>
<feature type="binding site" evidence="10">
    <location>
        <position position="145"/>
    </location>
    <ligand>
        <name>substrate</name>
    </ligand>
</feature>
<evidence type="ECO:0000256" key="5">
    <source>
        <dbReference type="ARBA" id="ARBA00022960"/>
    </source>
</evidence>
<dbReference type="InterPro" id="IPR001764">
    <property type="entry name" value="Glyco_hydro_3_N"/>
</dbReference>